<reference evidence="1" key="1">
    <citation type="submission" date="2019-09" db="EMBL/GenBank/DDBJ databases">
        <title>Characterisation of the sponge microbiome using genome-centric metagenomics.</title>
        <authorList>
            <person name="Engelberts J.P."/>
            <person name="Robbins S.J."/>
            <person name="De Goeij J.M."/>
            <person name="Aranda M."/>
            <person name="Bell S.C."/>
            <person name="Webster N.S."/>
        </authorList>
    </citation>
    <scope>NUCLEOTIDE SEQUENCE</scope>
    <source>
        <strain evidence="1">SB0661_bin_32</strain>
    </source>
</reference>
<proteinExistence type="predicted"/>
<comment type="caution">
    <text evidence="1">The sequence shown here is derived from an EMBL/GenBank/DDBJ whole genome shotgun (WGS) entry which is preliminary data.</text>
</comment>
<dbReference type="AlphaFoldDB" id="A0A6B1DCE3"/>
<sequence length="83" mass="9445">MGISSHFLAYPQESVAYELIEGNAPSKNKRFYLSITSLFSAQVQPERPVFFLRPAQESRQERQLNRSQLSRPVIAVRCGQSAM</sequence>
<evidence type="ECO:0000313" key="1">
    <source>
        <dbReference type="EMBL" id="MYC97164.1"/>
    </source>
</evidence>
<name>A0A6B1DCE3_9CHLR</name>
<gene>
    <name evidence="1" type="ORF">F4X14_19585</name>
</gene>
<accession>A0A6B1DCE3</accession>
<dbReference type="EMBL" id="VXMH01000106">
    <property type="protein sequence ID" value="MYC97164.1"/>
    <property type="molecule type" value="Genomic_DNA"/>
</dbReference>
<organism evidence="1">
    <name type="scientific">Caldilineaceae bacterium SB0661_bin_32</name>
    <dbReference type="NCBI Taxonomy" id="2605255"/>
    <lineage>
        <taxon>Bacteria</taxon>
        <taxon>Bacillati</taxon>
        <taxon>Chloroflexota</taxon>
        <taxon>Caldilineae</taxon>
        <taxon>Caldilineales</taxon>
        <taxon>Caldilineaceae</taxon>
    </lineage>
</organism>
<protein>
    <submittedName>
        <fullName evidence="1">Uncharacterized protein</fullName>
    </submittedName>
</protein>